<keyword evidence="8" id="KW-1185">Reference proteome</keyword>
<dbReference type="InterPro" id="IPR003599">
    <property type="entry name" value="Ig_sub"/>
</dbReference>
<dbReference type="GO" id="GO:0098609">
    <property type="term" value="P:cell-cell adhesion"/>
    <property type="evidence" value="ECO:0007669"/>
    <property type="project" value="TreeGrafter"/>
</dbReference>
<dbReference type="Proteomes" id="UP000035680">
    <property type="component" value="Unassembled WGS sequence"/>
</dbReference>
<dbReference type="AlphaFoldDB" id="A0A0K0FQS7"/>
<dbReference type="InterPro" id="IPR003598">
    <property type="entry name" value="Ig_sub2"/>
</dbReference>
<feature type="transmembrane region" description="Helical" evidence="6">
    <location>
        <begin position="569"/>
        <end position="594"/>
    </location>
</feature>
<dbReference type="PANTHER" id="PTHR11640:SF31">
    <property type="entry name" value="IRREGULAR CHIASM C-ROUGHEST PROTEIN-RELATED"/>
    <property type="match status" value="1"/>
</dbReference>
<organism evidence="8 9">
    <name type="scientific">Strongyloides venezuelensis</name>
    <name type="common">Threadworm</name>
    <dbReference type="NCBI Taxonomy" id="75913"/>
    <lineage>
        <taxon>Eukaryota</taxon>
        <taxon>Metazoa</taxon>
        <taxon>Ecdysozoa</taxon>
        <taxon>Nematoda</taxon>
        <taxon>Chromadorea</taxon>
        <taxon>Rhabditida</taxon>
        <taxon>Tylenchina</taxon>
        <taxon>Panagrolaimomorpha</taxon>
        <taxon>Strongyloidoidea</taxon>
        <taxon>Strongyloididae</taxon>
        <taxon>Strongyloides</taxon>
    </lineage>
</organism>
<name>A0A0K0FQS7_STRVS</name>
<keyword evidence="4" id="KW-0325">Glycoprotein</keyword>
<keyword evidence="5" id="KW-0393">Immunoglobulin domain</keyword>
<dbReference type="InterPro" id="IPR013783">
    <property type="entry name" value="Ig-like_fold"/>
</dbReference>
<proteinExistence type="predicted"/>
<dbReference type="STRING" id="75913.A0A0K0FQS7"/>
<evidence type="ECO:0000256" key="6">
    <source>
        <dbReference type="SAM" id="Phobius"/>
    </source>
</evidence>
<dbReference type="InterPro" id="IPR036179">
    <property type="entry name" value="Ig-like_dom_sf"/>
</dbReference>
<sequence>MIKFTRIKIIYSFLLIILYLFNTSHGIVRESRKVQRIVEGPVNTTVYAGDTVSLKCRVENQEGTVQWLLEGFGLGTERELPMFKQFKMVGSPMSGEYDLLITNVTGWEDGFYECQVTSSKDSDNFEKTKPAYLEVLKTPDDYGIYDKQNPGKKHKNGDFVFTKEGIPLEETCFVEKSHPPPKLYWAITKSGTLNSILSWIGDEVPDLIYDKYFRNSTIPFQSGTIKGNSTFDRMKQFTTFSKVITMIDPKYDGMKLSCIIIHQTYNEPQLSSVTLNLLYKPIVSVTIDSENESLKQGDEVRLICSVNAKPESDGKYTWYHNNELLKKATKKVLYIEHLIPDDHNSRFTCRTSNALGVGSGTIQLNVSYEPKFTSTSQVMIVHQNDQATFSCETHGNPQPKIFWRKSGDGQIIYEGVNFTINDVQKWQTGEYECVAMNKGFDPVILSHNLFIEGDLQVRANETVYVDSESTGTLSCEFHGYPKPRDIIWTFNGQNIVTGRPSKRFNVVQVEKNYGVESKLVIYDVEGKDLGNYNCSASTMYTTISATMSLRSHSVIYKISGLIKKIDSDILLTLLIILVCGILLPCILGMLYCFYNKRYKKRKSVYRLGSKKHIGDIQVECAAIDDVNFASVELLHNERSNSNGGLIYNKVYESINQNNPDLDYNASYDKGSYQTGYPVTFITTDSNSSQATTVLRYDGYGNNITTFCGGDKNDFMSMEPLREIITPDNESGTPLLSACVDNNGNSRDSPKKLMNPWKRVHEVSAIVKKIIVGLQ</sequence>
<keyword evidence="6" id="KW-0812">Transmembrane</keyword>
<dbReference type="SUPFAM" id="SSF48726">
    <property type="entry name" value="Immunoglobulin"/>
    <property type="match status" value="4"/>
</dbReference>
<protein>
    <submittedName>
        <fullName evidence="9">Poly-glutamine tract binding protein 1 (inferred by orthology to a D. melanogaster protein)</fullName>
    </submittedName>
</protein>
<evidence type="ECO:0000259" key="7">
    <source>
        <dbReference type="PROSITE" id="PS50835"/>
    </source>
</evidence>
<dbReference type="Pfam" id="PF00047">
    <property type="entry name" value="ig"/>
    <property type="match status" value="1"/>
</dbReference>
<dbReference type="Pfam" id="PF13895">
    <property type="entry name" value="Ig_2"/>
    <property type="match status" value="1"/>
</dbReference>
<evidence type="ECO:0000256" key="4">
    <source>
        <dbReference type="ARBA" id="ARBA00023180"/>
    </source>
</evidence>
<evidence type="ECO:0000256" key="1">
    <source>
        <dbReference type="ARBA" id="ARBA00004479"/>
    </source>
</evidence>
<dbReference type="SMART" id="SM00408">
    <property type="entry name" value="IGc2"/>
    <property type="match status" value="4"/>
</dbReference>
<reference evidence="9" key="2">
    <citation type="submission" date="2015-08" db="UniProtKB">
        <authorList>
            <consortium name="WormBaseParasite"/>
        </authorList>
    </citation>
    <scope>IDENTIFICATION</scope>
</reference>
<feature type="domain" description="Ig-like" evidence="7">
    <location>
        <begin position="442"/>
        <end position="544"/>
    </location>
</feature>
<evidence type="ECO:0000313" key="9">
    <source>
        <dbReference type="WBParaSite" id="SVE_1200700.1"/>
    </source>
</evidence>
<evidence type="ECO:0000256" key="2">
    <source>
        <dbReference type="ARBA" id="ARBA00023136"/>
    </source>
</evidence>
<dbReference type="CDD" id="cd00096">
    <property type="entry name" value="Ig"/>
    <property type="match status" value="1"/>
</dbReference>
<dbReference type="GO" id="GO:0050839">
    <property type="term" value="F:cell adhesion molecule binding"/>
    <property type="evidence" value="ECO:0007669"/>
    <property type="project" value="TreeGrafter"/>
</dbReference>
<feature type="domain" description="Ig-like" evidence="7">
    <location>
        <begin position="35"/>
        <end position="126"/>
    </location>
</feature>
<keyword evidence="2 6" id="KW-0472">Membrane</keyword>
<dbReference type="Pfam" id="PF13927">
    <property type="entry name" value="Ig_3"/>
    <property type="match status" value="2"/>
</dbReference>
<evidence type="ECO:0000256" key="5">
    <source>
        <dbReference type="ARBA" id="ARBA00023319"/>
    </source>
</evidence>
<dbReference type="PROSITE" id="PS50835">
    <property type="entry name" value="IG_LIKE"/>
    <property type="match status" value="4"/>
</dbReference>
<evidence type="ECO:0000256" key="3">
    <source>
        <dbReference type="ARBA" id="ARBA00023157"/>
    </source>
</evidence>
<comment type="subcellular location">
    <subcellularLocation>
        <location evidence="1">Membrane</location>
        <topology evidence="1">Single-pass type I membrane protein</topology>
    </subcellularLocation>
</comment>
<dbReference type="Gene3D" id="2.60.40.10">
    <property type="entry name" value="Immunoglobulins"/>
    <property type="match status" value="5"/>
</dbReference>
<keyword evidence="6" id="KW-1133">Transmembrane helix</keyword>
<accession>A0A0K0FQS7</accession>
<evidence type="ECO:0000313" key="8">
    <source>
        <dbReference type="Proteomes" id="UP000035680"/>
    </source>
</evidence>
<dbReference type="InterPro" id="IPR007110">
    <property type="entry name" value="Ig-like_dom"/>
</dbReference>
<keyword evidence="3" id="KW-1015">Disulfide bond</keyword>
<dbReference type="GO" id="GO:0005886">
    <property type="term" value="C:plasma membrane"/>
    <property type="evidence" value="ECO:0007669"/>
    <property type="project" value="TreeGrafter"/>
</dbReference>
<reference evidence="8" key="1">
    <citation type="submission" date="2014-07" db="EMBL/GenBank/DDBJ databases">
        <authorList>
            <person name="Martin A.A"/>
            <person name="De Silva N."/>
        </authorList>
    </citation>
    <scope>NUCLEOTIDE SEQUENCE</scope>
</reference>
<dbReference type="SMART" id="SM00409">
    <property type="entry name" value="IG"/>
    <property type="match status" value="4"/>
</dbReference>
<feature type="domain" description="Ig-like" evidence="7">
    <location>
        <begin position="370"/>
        <end position="437"/>
    </location>
</feature>
<feature type="domain" description="Ig-like" evidence="7">
    <location>
        <begin position="281"/>
        <end position="367"/>
    </location>
</feature>
<dbReference type="InterPro" id="IPR013151">
    <property type="entry name" value="Immunoglobulin_dom"/>
</dbReference>
<dbReference type="WBParaSite" id="SVE_1200700.1">
    <property type="protein sequence ID" value="SVE_1200700.1"/>
    <property type="gene ID" value="SVE_1200700"/>
</dbReference>
<dbReference type="PANTHER" id="PTHR11640">
    <property type="entry name" value="NEPHRIN"/>
    <property type="match status" value="1"/>
</dbReference>
<dbReference type="InterPro" id="IPR051275">
    <property type="entry name" value="Cell_adhesion_signaling"/>
</dbReference>
<dbReference type="GO" id="GO:0005911">
    <property type="term" value="C:cell-cell junction"/>
    <property type="evidence" value="ECO:0007669"/>
    <property type="project" value="TreeGrafter"/>
</dbReference>